<evidence type="ECO:0000313" key="19">
    <source>
        <dbReference type="Proteomes" id="UP001164929"/>
    </source>
</evidence>
<reference evidence="18" key="1">
    <citation type="journal article" date="2023" name="Mol. Ecol. Resour.">
        <title>Chromosome-level genome assembly of a triploid poplar Populus alba 'Berolinensis'.</title>
        <authorList>
            <person name="Chen S."/>
            <person name="Yu Y."/>
            <person name="Wang X."/>
            <person name="Wang S."/>
            <person name="Zhang T."/>
            <person name="Zhou Y."/>
            <person name="He R."/>
            <person name="Meng N."/>
            <person name="Wang Y."/>
            <person name="Liu W."/>
            <person name="Liu Z."/>
            <person name="Liu J."/>
            <person name="Guo Q."/>
            <person name="Huang H."/>
            <person name="Sederoff R.R."/>
            <person name="Wang G."/>
            <person name="Qu G."/>
            <person name="Chen S."/>
        </authorList>
    </citation>
    <scope>NUCLEOTIDE SEQUENCE</scope>
    <source>
        <strain evidence="18">SC-2020</strain>
    </source>
</reference>
<dbReference type="GO" id="GO:0046274">
    <property type="term" value="P:lignin catabolic process"/>
    <property type="evidence" value="ECO:0007669"/>
    <property type="project" value="UniProtKB-KW"/>
</dbReference>
<evidence type="ECO:0000256" key="7">
    <source>
        <dbReference type="ARBA" id="ARBA00022723"/>
    </source>
</evidence>
<keyword evidence="6 13" id="KW-0964">Secreted</keyword>
<evidence type="ECO:0000256" key="8">
    <source>
        <dbReference type="ARBA" id="ARBA00022737"/>
    </source>
</evidence>
<dbReference type="Pfam" id="PF07732">
    <property type="entry name" value="Cu-oxidase_3"/>
    <property type="match status" value="1"/>
</dbReference>
<evidence type="ECO:0000256" key="1">
    <source>
        <dbReference type="ARBA" id="ARBA00000349"/>
    </source>
</evidence>
<dbReference type="InterPro" id="IPR034289">
    <property type="entry name" value="CuRO_3_LCC"/>
</dbReference>
<keyword evidence="7 13" id="KW-0479">Metal-binding</keyword>
<accession>A0AAD6QX03</accession>
<keyword evidence="14" id="KW-0812">Transmembrane</keyword>
<dbReference type="InterPro" id="IPR008972">
    <property type="entry name" value="Cupredoxin"/>
</dbReference>
<evidence type="ECO:0000256" key="10">
    <source>
        <dbReference type="ARBA" id="ARBA00023008"/>
    </source>
</evidence>
<comment type="cofactor">
    <cofactor evidence="13">
        <name>Cu cation</name>
        <dbReference type="ChEBI" id="CHEBI:23378"/>
    </cofactor>
    <text evidence="13">Binds 4 Cu cations per monomer.</text>
</comment>
<dbReference type="GO" id="GO:0048046">
    <property type="term" value="C:apoplast"/>
    <property type="evidence" value="ECO:0007669"/>
    <property type="project" value="UniProtKB-SubCell"/>
</dbReference>
<keyword evidence="8 13" id="KW-0677">Repeat</keyword>
<dbReference type="Proteomes" id="UP001164929">
    <property type="component" value="Chromosome 5"/>
</dbReference>
<evidence type="ECO:0000256" key="11">
    <source>
        <dbReference type="ARBA" id="ARBA00023180"/>
    </source>
</evidence>
<keyword evidence="12 13" id="KW-0439">Lignin degradation</keyword>
<keyword evidence="19" id="KW-1185">Reference proteome</keyword>
<comment type="catalytic activity">
    <reaction evidence="1 13">
        <text>4 hydroquinone + O2 = 4 benzosemiquinone + 2 H2O</text>
        <dbReference type="Rhea" id="RHEA:11276"/>
        <dbReference type="ChEBI" id="CHEBI:15377"/>
        <dbReference type="ChEBI" id="CHEBI:15379"/>
        <dbReference type="ChEBI" id="CHEBI:17594"/>
        <dbReference type="ChEBI" id="CHEBI:17977"/>
        <dbReference type="EC" id="1.10.3.2"/>
    </reaction>
</comment>
<dbReference type="InterPro" id="IPR011707">
    <property type="entry name" value="Cu-oxidase-like_N"/>
</dbReference>
<dbReference type="PANTHER" id="PTHR11709">
    <property type="entry name" value="MULTI-COPPER OXIDASE"/>
    <property type="match status" value="1"/>
</dbReference>
<evidence type="ECO:0000259" key="17">
    <source>
        <dbReference type="Pfam" id="PF07732"/>
    </source>
</evidence>
<dbReference type="PROSITE" id="PS00079">
    <property type="entry name" value="MULTICOPPER_OXIDASE1"/>
    <property type="match status" value="1"/>
</dbReference>
<organism evidence="18 19">
    <name type="scientific">Populus alba x Populus x berolinensis</name>
    <dbReference type="NCBI Taxonomy" id="444605"/>
    <lineage>
        <taxon>Eukaryota</taxon>
        <taxon>Viridiplantae</taxon>
        <taxon>Streptophyta</taxon>
        <taxon>Embryophyta</taxon>
        <taxon>Tracheophyta</taxon>
        <taxon>Spermatophyta</taxon>
        <taxon>Magnoliopsida</taxon>
        <taxon>eudicotyledons</taxon>
        <taxon>Gunneridae</taxon>
        <taxon>Pentapetalae</taxon>
        <taxon>rosids</taxon>
        <taxon>fabids</taxon>
        <taxon>Malpighiales</taxon>
        <taxon>Salicaceae</taxon>
        <taxon>Saliceae</taxon>
        <taxon>Populus</taxon>
    </lineage>
</organism>
<dbReference type="InterPro" id="IPR034285">
    <property type="entry name" value="CuRO_2_LCC"/>
</dbReference>
<keyword evidence="14" id="KW-1133">Transmembrane helix</keyword>
<evidence type="ECO:0000259" key="15">
    <source>
        <dbReference type="Pfam" id="PF00394"/>
    </source>
</evidence>
<dbReference type="GO" id="GO:0005507">
    <property type="term" value="F:copper ion binding"/>
    <property type="evidence" value="ECO:0007669"/>
    <property type="project" value="InterPro"/>
</dbReference>
<dbReference type="Pfam" id="PF07731">
    <property type="entry name" value="Cu-oxidase_2"/>
    <property type="match status" value="1"/>
</dbReference>
<dbReference type="EMBL" id="JAQIZT010000005">
    <property type="protein sequence ID" value="KAJ6998279.1"/>
    <property type="molecule type" value="Genomic_DNA"/>
</dbReference>
<dbReference type="CDD" id="cd13875">
    <property type="entry name" value="CuRO_2_LCC_plant"/>
    <property type="match status" value="1"/>
</dbReference>
<dbReference type="SUPFAM" id="SSF49503">
    <property type="entry name" value="Cupredoxins"/>
    <property type="match status" value="3"/>
</dbReference>
<sequence>MVEDLFLIRRVRKMLFCKKTLVFKILWVLLFASVHCLAATHYHFKVMEAPYTRLCSKKKILTVNGQFPGPALHVHHGDTIYVTVHNKGRYNITIHWHGVKLTRYPWSDGPEYITQCPIQPGGKFKQKVIFSSEEGTLWWHAHSDWSRATVHGPIIVYPKINGTGYPFPKPHVEVPIILGEWWKRDVMDVLQEAVITGGDPADSDAFTINGQPGDLYPCSKSETIKINVDQGNSYLLRLVNAAVNTILFFSVAKHNLTVVGIDGSYAKPLTSGYITIATGQTIDALLHANQDPNHYYMAARAFTSSPSVPFGNTTTTAIVQYNGNYTLSSSPSLPQLPYYDDTNAAYSFLSSLRSLADEDHPIRVPLNITTRVVSTLSVNALPCHRNRSCEGPNGTILAASMNNITFVNPSIDILEAYYKHIHGVYGADFPSFPPLVFNFTAEYLPLILEVSKTGTEVKILPFNSSVEIIFQGTNVVAGIDHPMHLHGYSFYIVGWGYGNFDKDKDPQNYNLIDPPFRNTVTVPRNGWTTIRFEATNPGVWFMHCHFDRHLVWGMETVFIVQDGTEARLLPPPPDMPPC</sequence>
<keyword evidence="10 13" id="KW-0186">Copper</keyword>
<dbReference type="GO" id="GO:0052716">
    <property type="term" value="F:hydroquinone:oxygen oxidoreductase activity"/>
    <property type="evidence" value="ECO:0007669"/>
    <property type="project" value="UniProtKB-EC"/>
</dbReference>
<keyword evidence="14" id="KW-0472">Membrane</keyword>
<proteinExistence type="inferred from homology"/>
<dbReference type="InterPro" id="IPR017761">
    <property type="entry name" value="Laccase"/>
</dbReference>
<dbReference type="EC" id="1.10.3.2" evidence="4 13"/>
<dbReference type="NCBIfam" id="TIGR03389">
    <property type="entry name" value="laccase"/>
    <property type="match status" value="1"/>
</dbReference>
<comment type="subcellular location">
    <subcellularLocation>
        <location evidence="2 13">Secreted</location>
        <location evidence="2 13">Extracellular space</location>
        <location evidence="2 13">Apoplast</location>
    </subcellularLocation>
</comment>
<evidence type="ECO:0000256" key="14">
    <source>
        <dbReference type="SAM" id="Phobius"/>
    </source>
</evidence>
<evidence type="ECO:0000256" key="4">
    <source>
        <dbReference type="ARBA" id="ARBA00012297"/>
    </source>
</evidence>
<comment type="similarity">
    <text evidence="3 13">Belongs to the multicopper oxidase family.</text>
</comment>
<dbReference type="InterPro" id="IPR002355">
    <property type="entry name" value="Cu_oxidase_Cu_BS"/>
</dbReference>
<dbReference type="InterPro" id="IPR001117">
    <property type="entry name" value="Cu-oxidase_2nd"/>
</dbReference>
<dbReference type="Pfam" id="PF00394">
    <property type="entry name" value="Cu-oxidase"/>
    <property type="match status" value="1"/>
</dbReference>
<evidence type="ECO:0000256" key="13">
    <source>
        <dbReference type="RuleBase" id="RU361119"/>
    </source>
</evidence>
<dbReference type="InterPro" id="IPR045087">
    <property type="entry name" value="Cu-oxidase_fam"/>
</dbReference>
<keyword evidence="9 13" id="KW-0560">Oxidoreductase</keyword>
<dbReference type="InterPro" id="IPR011706">
    <property type="entry name" value="Cu-oxidase_C"/>
</dbReference>
<evidence type="ECO:0000256" key="5">
    <source>
        <dbReference type="ARBA" id="ARBA00022523"/>
    </source>
</evidence>
<dbReference type="Gene3D" id="2.60.40.420">
    <property type="entry name" value="Cupredoxins - blue copper proteins"/>
    <property type="match status" value="3"/>
</dbReference>
<evidence type="ECO:0000313" key="18">
    <source>
        <dbReference type="EMBL" id="KAJ6998279.1"/>
    </source>
</evidence>
<dbReference type="CDD" id="cd13849">
    <property type="entry name" value="CuRO_1_LCC_plant"/>
    <property type="match status" value="1"/>
</dbReference>
<comment type="function">
    <text evidence="13">Lignin degradation and detoxification of lignin-derived products.</text>
</comment>
<evidence type="ECO:0000256" key="3">
    <source>
        <dbReference type="ARBA" id="ARBA00010609"/>
    </source>
</evidence>
<comment type="caution">
    <text evidence="18">The sequence shown here is derived from an EMBL/GenBank/DDBJ whole genome shotgun (WGS) entry which is preliminary data.</text>
</comment>
<keyword evidence="11" id="KW-0325">Glycoprotein</keyword>
<dbReference type="PROSITE" id="PS00080">
    <property type="entry name" value="MULTICOPPER_OXIDASE2"/>
    <property type="match status" value="1"/>
</dbReference>
<feature type="domain" description="Plastocyanin-like" evidence="16">
    <location>
        <begin position="452"/>
        <end position="562"/>
    </location>
</feature>
<dbReference type="PANTHER" id="PTHR11709:SF443">
    <property type="entry name" value="LACCASE-15"/>
    <property type="match status" value="1"/>
</dbReference>
<dbReference type="AlphaFoldDB" id="A0AAD6QX03"/>
<feature type="domain" description="Plastocyanin-like" evidence="15">
    <location>
        <begin position="173"/>
        <end position="324"/>
    </location>
</feature>
<dbReference type="CDD" id="cd13897">
    <property type="entry name" value="CuRO_3_LCC_plant"/>
    <property type="match status" value="1"/>
</dbReference>
<keyword evidence="5 13" id="KW-0052">Apoplast</keyword>
<evidence type="ECO:0000256" key="12">
    <source>
        <dbReference type="ARBA" id="ARBA00023185"/>
    </source>
</evidence>
<evidence type="ECO:0000259" key="16">
    <source>
        <dbReference type="Pfam" id="PF07731"/>
    </source>
</evidence>
<dbReference type="InterPro" id="IPR034288">
    <property type="entry name" value="CuRO_1_LCC"/>
</dbReference>
<evidence type="ECO:0000256" key="2">
    <source>
        <dbReference type="ARBA" id="ARBA00004271"/>
    </source>
</evidence>
<evidence type="ECO:0000256" key="9">
    <source>
        <dbReference type="ARBA" id="ARBA00023002"/>
    </source>
</evidence>
<feature type="domain" description="Plastocyanin-like" evidence="17">
    <location>
        <begin position="47"/>
        <end position="159"/>
    </location>
</feature>
<name>A0AAD6QX03_9ROSI</name>
<evidence type="ECO:0000256" key="6">
    <source>
        <dbReference type="ARBA" id="ARBA00022525"/>
    </source>
</evidence>
<protein>
    <recommendedName>
        <fullName evidence="4 13">Laccase</fullName>
        <ecNumber evidence="4 13">1.10.3.2</ecNumber>
    </recommendedName>
    <alternativeName>
        <fullName evidence="13">Benzenediol:oxygen oxidoreductase</fullName>
    </alternativeName>
    <alternativeName>
        <fullName evidence="13">Diphenol oxidase</fullName>
    </alternativeName>
    <alternativeName>
        <fullName evidence="13">Urishiol oxidase</fullName>
    </alternativeName>
</protein>
<dbReference type="InterPro" id="IPR033138">
    <property type="entry name" value="Cu_oxidase_CS"/>
</dbReference>
<gene>
    <name evidence="18" type="ORF">NC653_014467</name>
</gene>
<feature type="transmembrane region" description="Helical" evidence="14">
    <location>
        <begin position="21"/>
        <end position="44"/>
    </location>
</feature>